<organism evidence="1 2">
    <name type="scientific">Comamonas testosteroni</name>
    <name type="common">Pseudomonas testosteroni</name>
    <dbReference type="NCBI Taxonomy" id="285"/>
    <lineage>
        <taxon>Bacteria</taxon>
        <taxon>Pseudomonadati</taxon>
        <taxon>Pseudomonadota</taxon>
        <taxon>Betaproteobacteria</taxon>
        <taxon>Burkholderiales</taxon>
        <taxon>Comamonadaceae</taxon>
        <taxon>Comamonas</taxon>
    </lineage>
</organism>
<dbReference type="Proteomes" id="UP000261948">
    <property type="component" value="Unassembled WGS sequence"/>
</dbReference>
<reference evidence="1 2" key="1">
    <citation type="submission" date="2018-08" db="EMBL/GenBank/DDBJ databases">
        <title>Comamonas testosteroni strain SWCO2.</title>
        <authorList>
            <person name="Jiang N."/>
            <person name="Zhang X.Z."/>
        </authorList>
    </citation>
    <scope>NUCLEOTIDE SEQUENCE [LARGE SCALE GENOMIC DNA]</scope>
    <source>
        <strain evidence="1 2">SWCO2</strain>
    </source>
</reference>
<evidence type="ECO:0000313" key="2">
    <source>
        <dbReference type="Proteomes" id="UP000261948"/>
    </source>
</evidence>
<keyword evidence="2" id="KW-1185">Reference proteome</keyword>
<sequence length="197" mass="21420">MNLLAIGPEGARLLQAHLVTIANALSIELQSPWGVRSFSGECAIQAGPAVMYRCPEYLLEKNRRKYGEILRATMGDNKTDRPSLQQLAPYIQKSLVSSLLGQAMMLDDLLGTDIAGGFPTDKRLAINIIAGTVYNARMQGKGAGMALSIKNLVFSMDAKLDGVWLAGQMRSKGMGRIKLLFTHELERYAPSLIPALA</sequence>
<evidence type="ECO:0000313" key="1">
    <source>
        <dbReference type="EMBL" id="RGE40944.1"/>
    </source>
</evidence>
<name>A0A373F9X3_COMTE</name>
<dbReference type="EMBL" id="QURR01000032">
    <property type="protein sequence ID" value="RGE40944.1"/>
    <property type="molecule type" value="Genomic_DNA"/>
</dbReference>
<dbReference type="AlphaFoldDB" id="A0A373F9X3"/>
<accession>A0A373F9X3</accession>
<gene>
    <name evidence="1" type="ORF">DZC30_19540</name>
</gene>
<protein>
    <submittedName>
        <fullName evidence="1">Uncharacterized protein</fullName>
    </submittedName>
</protein>
<proteinExistence type="predicted"/>
<comment type="caution">
    <text evidence="1">The sequence shown here is derived from an EMBL/GenBank/DDBJ whole genome shotgun (WGS) entry which is preliminary data.</text>
</comment>